<evidence type="ECO:0000256" key="9">
    <source>
        <dbReference type="ARBA" id="ARBA00022691"/>
    </source>
</evidence>
<evidence type="ECO:0000256" key="10">
    <source>
        <dbReference type="ARBA" id="ARBA00023242"/>
    </source>
</evidence>
<dbReference type="SUPFAM" id="SSF53335">
    <property type="entry name" value="S-adenosyl-L-methionine-dependent methyltransferases"/>
    <property type="match status" value="1"/>
</dbReference>
<evidence type="ECO:0000256" key="13">
    <source>
        <dbReference type="ARBA" id="ARBA00078839"/>
    </source>
</evidence>
<gene>
    <name evidence="21" type="primary">LOC110981401</name>
</gene>
<evidence type="ECO:0000256" key="12">
    <source>
        <dbReference type="ARBA" id="ARBA00075600"/>
    </source>
</evidence>
<evidence type="ECO:0000256" key="18">
    <source>
        <dbReference type="SAM" id="Phobius"/>
    </source>
</evidence>
<dbReference type="GO" id="GO:0005634">
    <property type="term" value="C:nucleus"/>
    <property type="evidence" value="ECO:0007669"/>
    <property type="project" value="UniProtKB-SubCell"/>
</dbReference>
<evidence type="ECO:0000313" key="20">
    <source>
        <dbReference type="Proteomes" id="UP000694845"/>
    </source>
</evidence>
<evidence type="ECO:0000256" key="5">
    <source>
        <dbReference type="ARBA" id="ARBA00022490"/>
    </source>
</evidence>
<dbReference type="EC" id="2.1.1.296" evidence="3"/>
<feature type="binding site" evidence="15">
    <location>
        <position position="266"/>
    </location>
    <ligand>
        <name>S-adenosyl-L-methionine</name>
        <dbReference type="ChEBI" id="CHEBI:59789"/>
    </ligand>
</feature>
<evidence type="ECO:0000256" key="11">
    <source>
        <dbReference type="ARBA" id="ARBA00049477"/>
    </source>
</evidence>
<accession>A0A8B7YTF3</accession>
<dbReference type="OMA" id="INCQNDP"/>
<keyword evidence="9 15" id="KW-0949">S-adenosyl-L-methionine</keyword>
<keyword evidence="10" id="KW-0539">Nucleus</keyword>
<evidence type="ECO:0000256" key="15">
    <source>
        <dbReference type="PROSITE-ProRule" id="PRU00946"/>
    </source>
</evidence>
<feature type="binding site" evidence="15">
    <location>
        <position position="197"/>
    </location>
    <ligand>
        <name>S-adenosyl-L-methionine</name>
        <dbReference type="ChEBI" id="CHEBI:59789"/>
    </ligand>
</feature>
<evidence type="ECO:0000256" key="1">
    <source>
        <dbReference type="ARBA" id="ARBA00004123"/>
    </source>
</evidence>
<dbReference type="GeneID" id="110981401"/>
<keyword evidence="18" id="KW-0812">Transmembrane</keyword>
<feature type="coiled-coil region" evidence="16">
    <location>
        <begin position="82"/>
        <end position="109"/>
    </location>
</feature>
<dbReference type="OrthoDB" id="429597at2759"/>
<dbReference type="Gene3D" id="3.40.50.12760">
    <property type="match status" value="2"/>
</dbReference>
<feature type="region of interest" description="Disordered" evidence="17">
    <location>
        <begin position="1"/>
        <end position="40"/>
    </location>
</feature>
<keyword evidence="20" id="KW-1185">Reference proteome</keyword>
<evidence type="ECO:0000256" key="14">
    <source>
        <dbReference type="ARBA" id="ARBA00081266"/>
    </source>
</evidence>
<evidence type="ECO:0000256" key="4">
    <source>
        <dbReference type="ARBA" id="ARBA00021134"/>
    </source>
</evidence>
<evidence type="ECO:0000256" key="2">
    <source>
        <dbReference type="ARBA" id="ARBA00004496"/>
    </source>
</evidence>
<dbReference type="PROSITE" id="PS51614">
    <property type="entry name" value="SAM_MT_ADRIFT"/>
    <property type="match status" value="1"/>
</dbReference>
<keyword evidence="8 15" id="KW-0808">Transferase</keyword>
<name>A0A8B7YTF3_ACAPL</name>
<dbReference type="PANTHER" id="PTHR16121">
    <property type="entry name" value="CAP-SPECIFIC MRNA (NUCLEOSIDE-2'-O-)-METHYLTRANSFERASE 1-RELATED"/>
    <property type="match status" value="1"/>
</dbReference>
<keyword evidence="6 15" id="KW-0489">Methyltransferase</keyword>
<dbReference type="GO" id="GO:0120550">
    <property type="term" value="F:methyltransferase cap2 activity"/>
    <property type="evidence" value="ECO:0007669"/>
    <property type="project" value="UniProtKB-EC"/>
</dbReference>
<dbReference type="AlphaFoldDB" id="A0A8B7YTF3"/>
<keyword evidence="5" id="KW-0963">Cytoplasm</keyword>
<feature type="binding site" evidence="15">
    <location>
        <position position="176"/>
    </location>
    <ligand>
        <name>S-adenosyl-L-methionine</name>
        <dbReference type="ChEBI" id="CHEBI:59789"/>
    </ligand>
</feature>
<feature type="transmembrane region" description="Helical" evidence="18">
    <location>
        <begin position="732"/>
        <end position="755"/>
    </location>
</feature>
<dbReference type="InterPro" id="IPR002877">
    <property type="entry name" value="RNA_MeTrfase_FtsJ_dom"/>
</dbReference>
<protein>
    <recommendedName>
        <fullName evidence="4">Cap-specific mRNA (nucleoside-2'-O-)-methyltransferase 2</fullName>
        <ecNumber evidence="3">2.1.1.296</ecNumber>
    </recommendedName>
    <alternativeName>
        <fullName evidence="14">Cap methyltransferase 2</fullName>
    </alternativeName>
    <alternativeName>
        <fullName evidence="12">Cap2 2'O-ribose methyltransferase 2</fullName>
    </alternativeName>
    <alternativeName>
        <fullName evidence="13">FtsJ methyltransferase domain-containing protein 1</fullName>
    </alternativeName>
</protein>
<dbReference type="GO" id="GO:0004483">
    <property type="term" value="F:methyltransferase cap1 activity"/>
    <property type="evidence" value="ECO:0007669"/>
    <property type="project" value="TreeGrafter"/>
</dbReference>
<dbReference type="PANTHER" id="PTHR16121:SF2">
    <property type="entry name" value="CAP-SPECIFIC MRNA (NUCLEOSIDE-2'-O-)-METHYLTRANSFERASE 2"/>
    <property type="match status" value="1"/>
</dbReference>
<dbReference type="GO" id="GO:0032259">
    <property type="term" value="P:methylation"/>
    <property type="evidence" value="ECO:0007669"/>
    <property type="project" value="UniProtKB-KW"/>
</dbReference>
<dbReference type="RefSeq" id="XP_022094636.1">
    <property type="nucleotide sequence ID" value="XM_022238944.1"/>
</dbReference>
<dbReference type="InterPro" id="IPR025807">
    <property type="entry name" value="Adrift-typ_MeTrfase"/>
</dbReference>
<evidence type="ECO:0000256" key="8">
    <source>
        <dbReference type="ARBA" id="ARBA00022679"/>
    </source>
</evidence>
<evidence type="ECO:0000313" key="21">
    <source>
        <dbReference type="RefSeq" id="XP_022094636.1"/>
    </source>
</evidence>
<dbReference type="Proteomes" id="UP000694845">
    <property type="component" value="Unplaced"/>
</dbReference>
<reference evidence="21" key="1">
    <citation type="submission" date="2025-08" db="UniProtKB">
        <authorList>
            <consortium name="RefSeq"/>
        </authorList>
    </citation>
    <scope>IDENTIFICATION</scope>
</reference>
<dbReference type="InterPro" id="IPR050851">
    <property type="entry name" value="mRNA_Cap_2O-Ribose_MeTrfase"/>
</dbReference>
<comment type="subcellular location">
    <subcellularLocation>
        <location evidence="2">Cytoplasm</location>
    </subcellularLocation>
    <subcellularLocation>
        <location evidence="1">Nucleus</location>
    </subcellularLocation>
</comment>
<dbReference type="KEGG" id="aplc:110981401"/>
<feature type="domain" description="Adrift-type SAM-dependent 2'-O-MTase" evidence="19">
    <location>
        <begin position="135"/>
        <end position="353"/>
    </location>
</feature>
<feature type="active site" description="Proton acceptor" evidence="15">
    <location>
        <position position="306"/>
    </location>
</feature>
<sequence length="868" mass="97067">MPRNGGKKKWKSTNFNKHGYGCDRSKQPPPCTGAAKPTPGYDQKIQAEAQALFEKKFAFKRPTEGSDWALPPAESLFSSTVLKDWDSTLNRYKEELNDLKCQLSDKDIQQWHQHTTFTHRSALVMPHLRSDFWVELCTQAWCKFYEIVSSYDVIPLDLTGREGACFNSVHLCEAPGAFVTSLNHYLKSNAGLKHAMWNWLATTLNPYYEGNSTDAMIADDRFILQTQDHWFFGEDNTGDVMNVDNLKSLQQRVNNSMGKVQLVTADGSINCQNDPAEQEMVVSQLHYCEIATAATLLADGGSFILKMFTLFEHPTACLMYFLNCAFREVHVCKPATSKAGNSEVYVVCLRFVGQQNLEQYLQSLLGHFGPADCPQALFSPSDIPDSFLDQLRSCAATFKTYQMDAISENIWLYPQMSNKERHRLTQVRQACQQAYVERYAVKNIKKADKICPDAFKGRNFRARGMFTKTASKRLHGTFMERQQLDHGHWLQRLNADYQQLAVSTSGSEVISQTLQSNRELMPSEVGDWGVVIGRRLTSIQSSSFCVAEVLDDWNLAYTHSEVGSDWKEEDLGKSTNCDEAIVGLMLADLTNLCRIVRTNSAVNCLCLLTRSQETFLQLLNTSEHWSLKECQVAVTDAGVDVTVVETGQMTDPVQGESESSTASTLGIPHLRDWTVVSQCSVTLQTHKVPVVFSDCFLGVEGSISDRKLVPEELDTRLQSLTSVLLAMNALQIGGTLILFVPGILTRFSAGLLYIIHKTFQQVTLMADIVDRASSRVAIVGRGFVGAHPALTKHLFTVYSSVLENCSDGQTEVLTFVPQSQLCEKEFNSAVTEFSQRLLRAQTGLLVQAELIAQQGGEQMESNTPEQTR</sequence>
<dbReference type="FunFam" id="3.40.50.12760:FF:000002">
    <property type="entry name" value="Cap methyltransferase 2"/>
    <property type="match status" value="1"/>
</dbReference>
<evidence type="ECO:0000256" key="6">
    <source>
        <dbReference type="ARBA" id="ARBA00022603"/>
    </source>
</evidence>
<keyword evidence="18" id="KW-0472">Membrane</keyword>
<evidence type="ECO:0000259" key="19">
    <source>
        <dbReference type="PROSITE" id="PS51614"/>
    </source>
</evidence>
<evidence type="ECO:0000256" key="7">
    <source>
        <dbReference type="ARBA" id="ARBA00022664"/>
    </source>
</evidence>
<dbReference type="GO" id="GO:0006370">
    <property type="term" value="P:7-methylguanosine mRNA capping"/>
    <property type="evidence" value="ECO:0007669"/>
    <property type="project" value="TreeGrafter"/>
</dbReference>
<evidence type="ECO:0000256" key="17">
    <source>
        <dbReference type="SAM" id="MobiDB-lite"/>
    </source>
</evidence>
<dbReference type="Pfam" id="PF01728">
    <property type="entry name" value="FtsJ"/>
    <property type="match status" value="1"/>
</dbReference>
<evidence type="ECO:0000256" key="3">
    <source>
        <dbReference type="ARBA" id="ARBA00012770"/>
    </source>
</evidence>
<keyword evidence="16" id="KW-0175">Coiled coil</keyword>
<comment type="catalytic activity">
    <reaction evidence="11">
        <text>a 5'-end (N(7)-methyl 5'-triphosphoguanosine)-(2'-O-methyl-ribonucleoside)-(ribonucleotide) in mRNA + S-adenosyl-L-methionine = a 5'-end (N(7)-methyl 5'-triphosphoguanosine)-(2'-O-methyl-ribonucleoside)-(2'-O-methyl-ribonucleotide) in mRNA + S-adenosyl-L-homocysteine + H(+)</text>
        <dbReference type="Rhea" id="RHEA:67024"/>
        <dbReference type="Rhea" id="RHEA-COMP:17169"/>
        <dbReference type="Rhea" id="RHEA-COMP:17170"/>
        <dbReference type="ChEBI" id="CHEBI:15378"/>
        <dbReference type="ChEBI" id="CHEBI:57856"/>
        <dbReference type="ChEBI" id="CHEBI:59789"/>
        <dbReference type="ChEBI" id="CHEBI:167612"/>
        <dbReference type="ChEBI" id="CHEBI:167614"/>
        <dbReference type="EC" id="2.1.1.296"/>
    </reaction>
</comment>
<keyword evidence="18" id="KW-1133">Transmembrane helix</keyword>
<feature type="compositionally biased region" description="Basic residues" evidence="17">
    <location>
        <begin position="1"/>
        <end position="11"/>
    </location>
</feature>
<dbReference type="InterPro" id="IPR029063">
    <property type="entry name" value="SAM-dependent_MTases_sf"/>
</dbReference>
<dbReference type="GO" id="GO:0005737">
    <property type="term" value="C:cytoplasm"/>
    <property type="evidence" value="ECO:0007669"/>
    <property type="project" value="UniProtKB-SubCell"/>
</dbReference>
<evidence type="ECO:0000256" key="16">
    <source>
        <dbReference type="SAM" id="Coils"/>
    </source>
</evidence>
<proteinExistence type="predicted"/>
<keyword evidence="7" id="KW-0507">mRNA processing</keyword>
<organism evidence="20 21">
    <name type="scientific">Acanthaster planci</name>
    <name type="common">Crown-of-thorns starfish</name>
    <dbReference type="NCBI Taxonomy" id="133434"/>
    <lineage>
        <taxon>Eukaryota</taxon>
        <taxon>Metazoa</taxon>
        <taxon>Echinodermata</taxon>
        <taxon>Eleutherozoa</taxon>
        <taxon>Asterozoa</taxon>
        <taxon>Asteroidea</taxon>
        <taxon>Valvatacea</taxon>
        <taxon>Valvatida</taxon>
        <taxon>Acanthasteridae</taxon>
        <taxon>Acanthaster</taxon>
    </lineage>
</organism>